<dbReference type="PATRIC" id="fig|45067.4.peg.454"/>
<evidence type="ECO:0000256" key="2">
    <source>
        <dbReference type="PROSITE-ProRule" id="PRU00703"/>
    </source>
</evidence>
<dbReference type="Pfam" id="PF00571">
    <property type="entry name" value="CBS"/>
    <property type="match status" value="2"/>
</dbReference>
<dbReference type="EMBL" id="LNYI01000010">
    <property type="protein sequence ID" value="KTD24292.1"/>
    <property type="molecule type" value="Genomic_DNA"/>
</dbReference>
<dbReference type="PANTHER" id="PTHR43080:SF2">
    <property type="entry name" value="CBS DOMAIN-CONTAINING PROTEIN"/>
    <property type="match status" value="1"/>
</dbReference>
<dbReference type="RefSeq" id="WP_028373010.1">
    <property type="nucleotide sequence ID" value="NZ_CAAAJD010000009.1"/>
</dbReference>
<reference evidence="4 5" key="1">
    <citation type="submission" date="2015-11" db="EMBL/GenBank/DDBJ databases">
        <title>Genomic analysis of 38 Legionella species identifies large and diverse effector repertoires.</title>
        <authorList>
            <person name="Burstein D."/>
            <person name="Amaro F."/>
            <person name="Zusman T."/>
            <person name="Lifshitz Z."/>
            <person name="Cohen O."/>
            <person name="Gilbert J.A."/>
            <person name="Pupko T."/>
            <person name="Shuman H.A."/>
            <person name="Segal G."/>
        </authorList>
    </citation>
    <scope>NUCLEOTIDE SEQUENCE [LARGE SCALE GENOMIC DNA]</scope>
    <source>
        <strain evidence="4 5">ATCC 49751</strain>
    </source>
</reference>
<dbReference type="AlphaFoldDB" id="A0A0W0VVE7"/>
<dbReference type="PANTHER" id="PTHR43080">
    <property type="entry name" value="CBS DOMAIN-CONTAINING PROTEIN CBSX3, MITOCHONDRIAL"/>
    <property type="match status" value="1"/>
</dbReference>
<evidence type="ECO:0000259" key="3">
    <source>
        <dbReference type="PROSITE" id="PS51371"/>
    </source>
</evidence>
<proteinExistence type="predicted"/>
<gene>
    <name evidence="4" type="primary">hrp1</name>
    <name evidence="4" type="ORF">Llan_0431</name>
</gene>
<dbReference type="Proteomes" id="UP000054869">
    <property type="component" value="Unassembled WGS sequence"/>
</dbReference>
<evidence type="ECO:0000313" key="5">
    <source>
        <dbReference type="Proteomes" id="UP000054869"/>
    </source>
</evidence>
<name>A0A0W0VVE7_9GAMM</name>
<dbReference type="STRING" id="45067.Llan_0431"/>
<dbReference type="SUPFAM" id="SSF54631">
    <property type="entry name" value="CBS-domain pair"/>
    <property type="match status" value="1"/>
</dbReference>
<evidence type="ECO:0000313" key="4">
    <source>
        <dbReference type="EMBL" id="KTD24292.1"/>
    </source>
</evidence>
<dbReference type="SMART" id="SM00116">
    <property type="entry name" value="CBS"/>
    <property type="match status" value="2"/>
</dbReference>
<accession>A0A0W0VVE7</accession>
<dbReference type="InterPro" id="IPR000644">
    <property type="entry name" value="CBS_dom"/>
</dbReference>
<dbReference type="InterPro" id="IPR051257">
    <property type="entry name" value="Diverse_CBS-Domain"/>
</dbReference>
<keyword evidence="5" id="KW-1185">Reference proteome</keyword>
<dbReference type="Gene3D" id="3.10.580.10">
    <property type="entry name" value="CBS-domain"/>
    <property type="match status" value="1"/>
</dbReference>
<feature type="domain" description="CBS" evidence="3">
    <location>
        <begin position="12"/>
        <end position="69"/>
    </location>
</feature>
<organism evidence="4 5">
    <name type="scientific">Legionella lansingensis</name>
    <dbReference type="NCBI Taxonomy" id="45067"/>
    <lineage>
        <taxon>Bacteria</taxon>
        <taxon>Pseudomonadati</taxon>
        <taxon>Pseudomonadota</taxon>
        <taxon>Gammaproteobacteria</taxon>
        <taxon>Legionellales</taxon>
        <taxon>Legionellaceae</taxon>
        <taxon>Legionella</taxon>
    </lineage>
</organism>
<comment type="caution">
    <text evidence="4">The sequence shown here is derived from an EMBL/GenBank/DDBJ whole genome shotgun (WGS) entry which is preliminary data.</text>
</comment>
<dbReference type="InterPro" id="IPR046342">
    <property type="entry name" value="CBS_dom_sf"/>
</dbReference>
<protein>
    <submittedName>
        <fullName evidence="4">Hypoxic response protein 1</fullName>
    </submittedName>
</protein>
<evidence type="ECO:0000256" key="1">
    <source>
        <dbReference type="ARBA" id="ARBA00023122"/>
    </source>
</evidence>
<keyword evidence="1 2" id="KW-0129">CBS domain</keyword>
<dbReference type="eggNOG" id="COG2905">
    <property type="taxonomic scope" value="Bacteria"/>
</dbReference>
<sequence length="145" mass="16425">MAHLIFSALPQPRRPIVFINDDATVDECVKVMTELDIGALVIRNNKDDLHGIVSERDVVRACLHRGLDPHTTTAGEIAYTAVSVLNLFDPIEKAMEVITQTKRRHVLVKEESEIIAILSIGDLLFHLLEDKTRVIEQLENYIHTY</sequence>
<dbReference type="OrthoDB" id="9807125at2"/>
<dbReference type="PROSITE" id="PS51371">
    <property type="entry name" value="CBS"/>
    <property type="match status" value="1"/>
</dbReference>